<dbReference type="InterPro" id="IPR043129">
    <property type="entry name" value="ATPase_NBD"/>
</dbReference>
<reference evidence="2 3" key="1">
    <citation type="journal article" date="2015" name="Biotechnol. Bioeng.">
        <title>Genome sequence and phenotypic characterization of Caulobacter segnis.</title>
        <authorList>
            <person name="Patel S."/>
            <person name="Fletcher B."/>
            <person name="Scott D.C."/>
            <person name="Ely B."/>
        </authorList>
    </citation>
    <scope>NUCLEOTIDE SEQUENCE [LARGE SCALE GENOMIC DNA]</scope>
    <source>
        <strain evidence="2 3">ERI-2</strain>
    </source>
</reference>
<dbReference type="RefSeq" id="WP_063555407.1">
    <property type="nucleotide sequence ID" value="NZ_LITT01000019.1"/>
</dbReference>
<dbReference type="SUPFAM" id="SSF53067">
    <property type="entry name" value="Actin-like ATPase domain"/>
    <property type="match status" value="2"/>
</dbReference>
<name>A0A168PJ07_9CLOT</name>
<protein>
    <recommendedName>
        <fullName evidence="1">Actin-like protein N-terminal domain-containing protein</fullName>
    </recommendedName>
</protein>
<accession>A0A168PJ07</accession>
<dbReference type="Pfam" id="PF17989">
    <property type="entry name" value="ALP_N"/>
    <property type="match status" value="1"/>
</dbReference>
<dbReference type="Gene3D" id="3.30.420.40">
    <property type="match status" value="2"/>
</dbReference>
<evidence type="ECO:0000259" key="1">
    <source>
        <dbReference type="Pfam" id="PF17989"/>
    </source>
</evidence>
<feature type="domain" description="Actin-like protein N-terminal" evidence="1">
    <location>
        <begin position="7"/>
        <end position="160"/>
    </location>
</feature>
<dbReference type="Proteomes" id="UP000077407">
    <property type="component" value="Unassembled WGS sequence"/>
</dbReference>
<dbReference type="PATRIC" id="fig|1538.10.peg.2365"/>
<evidence type="ECO:0000313" key="2">
    <source>
        <dbReference type="EMBL" id="OAA87805.1"/>
    </source>
</evidence>
<dbReference type="InterPro" id="IPR040607">
    <property type="entry name" value="ALP_N"/>
</dbReference>
<comment type="caution">
    <text evidence="2">The sequence shown here is derived from an EMBL/GenBank/DDBJ whole genome shotgun (WGS) entry which is preliminary data.</text>
</comment>
<organism evidence="2 3">
    <name type="scientific">Clostridium ljungdahlii</name>
    <dbReference type="NCBI Taxonomy" id="1538"/>
    <lineage>
        <taxon>Bacteria</taxon>
        <taxon>Bacillati</taxon>
        <taxon>Bacillota</taxon>
        <taxon>Clostridia</taxon>
        <taxon>Eubacteriales</taxon>
        <taxon>Clostridiaceae</taxon>
        <taxon>Clostridium</taxon>
    </lineage>
</organism>
<gene>
    <name evidence="2" type="ORF">WY13_01920</name>
</gene>
<dbReference type="EMBL" id="LITT01000019">
    <property type="protein sequence ID" value="OAA87805.1"/>
    <property type="molecule type" value="Genomic_DNA"/>
</dbReference>
<evidence type="ECO:0000313" key="3">
    <source>
        <dbReference type="Proteomes" id="UP000077407"/>
    </source>
</evidence>
<dbReference type="CDD" id="cd24026">
    <property type="entry name" value="ASKHA_NBD_ParM_Alp12-like"/>
    <property type="match status" value="1"/>
</dbReference>
<sequence length="326" mass="36587">MKELLIAVDSGKSATKAIIKMRNKIEKVIFRTKIKEISDLGVDITSNSYLVQFEGKSYLIGDMVSESSCNYQITKHTINHKLSVYLAICKIIAKTDTLKYGLPKIDLALNIPINGYKNNVLKENYKKFMQNNNNIISMKVNGTTYVFKISSLLILPEGMGSLYAHTNNFKYNRVTVIDIGSLNINYCTFNKLVPELNSMNISNSGINVLRSKIAETLTSTYGILVSDDDVEEILKNDGCLYISGIKKIESKKVIQNLIINHISEIFNYGRSRGLTFNNMNLVFCGGGALLLKDYILNQYPLATIEEDGQFSNCLSFLNILEVKHAN</sequence>
<dbReference type="OrthoDB" id="1883643at2"/>
<proteinExistence type="predicted"/>
<dbReference type="AlphaFoldDB" id="A0A168PJ07"/>